<protein>
    <recommendedName>
        <fullName evidence="4">FAD-binding PCMH-type domain-containing protein</fullName>
    </recommendedName>
</protein>
<evidence type="ECO:0000259" key="4">
    <source>
        <dbReference type="PROSITE" id="PS51387"/>
    </source>
</evidence>
<dbReference type="PANTHER" id="PTHR13878">
    <property type="entry name" value="GULONOLACTONE OXIDASE"/>
    <property type="match status" value="1"/>
</dbReference>
<dbReference type="InterPro" id="IPR050432">
    <property type="entry name" value="FAD-linked_Oxidoreductases_BP"/>
</dbReference>
<feature type="chain" id="PRO_5002250387" description="FAD-binding PCMH-type domain-containing protein" evidence="3">
    <location>
        <begin position="22"/>
        <end position="590"/>
    </location>
</feature>
<evidence type="ECO:0000313" key="6">
    <source>
        <dbReference type="Proteomes" id="UP000054342"/>
    </source>
</evidence>
<evidence type="ECO:0000256" key="3">
    <source>
        <dbReference type="SAM" id="SignalP"/>
    </source>
</evidence>
<dbReference type="STRING" id="348802.A0A0D2C4Q5"/>
<dbReference type="InterPro" id="IPR016169">
    <property type="entry name" value="FAD-bd_PCMH_sub2"/>
</dbReference>
<keyword evidence="3" id="KW-0732">Signal</keyword>
<gene>
    <name evidence="5" type="ORF">PV05_00137</name>
</gene>
<dbReference type="Pfam" id="PF01565">
    <property type="entry name" value="FAD_binding_4"/>
    <property type="match status" value="1"/>
</dbReference>
<feature type="signal peptide" evidence="3">
    <location>
        <begin position="1"/>
        <end position="21"/>
    </location>
</feature>
<dbReference type="InterPro" id="IPR012951">
    <property type="entry name" value="BBE"/>
</dbReference>
<dbReference type="GO" id="GO:0016491">
    <property type="term" value="F:oxidoreductase activity"/>
    <property type="evidence" value="ECO:0007669"/>
    <property type="project" value="UniProtKB-KW"/>
</dbReference>
<dbReference type="Pfam" id="PF08031">
    <property type="entry name" value="BBE"/>
    <property type="match status" value="1"/>
</dbReference>
<dbReference type="HOGENOM" id="CLU_018354_4_4_1"/>
<dbReference type="Gene3D" id="3.30.465.10">
    <property type="match status" value="2"/>
</dbReference>
<dbReference type="GeneID" id="25322045"/>
<keyword evidence="6" id="KW-1185">Reference proteome</keyword>
<dbReference type="EMBL" id="KN847317">
    <property type="protein sequence ID" value="KIW59871.1"/>
    <property type="molecule type" value="Genomic_DNA"/>
</dbReference>
<dbReference type="GO" id="GO:0071949">
    <property type="term" value="F:FAD binding"/>
    <property type="evidence" value="ECO:0007669"/>
    <property type="project" value="InterPro"/>
</dbReference>
<dbReference type="PROSITE" id="PS51387">
    <property type="entry name" value="FAD_PCMH"/>
    <property type="match status" value="1"/>
</dbReference>
<dbReference type="AlphaFoldDB" id="A0A0D2C4Q5"/>
<organism evidence="5 6">
    <name type="scientific">Exophiala xenobiotica</name>
    <dbReference type="NCBI Taxonomy" id="348802"/>
    <lineage>
        <taxon>Eukaryota</taxon>
        <taxon>Fungi</taxon>
        <taxon>Dikarya</taxon>
        <taxon>Ascomycota</taxon>
        <taxon>Pezizomycotina</taxon>
        <taxon>Eurotiomycetes</taxon>
        <taxon>Chaetothyriomycetidae</taxon>
        <taxon>Chaetothyriales</taxon>
        <taxon>Herpotrichiellaceae</taxon>
        <taxon>Exophiala</taxon>
    </lineage>
</organism>
<feature type="domain" description="FAD-binding PCMH-type" evidence="4">
    <location>
        <begin position="112"/>
        <end position="292"/>
    </location>
</feature>
<dbReference type="OrthoDB" id="9983560at2759"/>
<sequence length="590" mass="63758">MAGKVLSLVTSIAWFVLGISATPQPYCKPIPGSSDWPSLSEWQALNSTVLGRLIAPVPPGLVCQKNSSLYNVEACGNVYQEWTNSSWHASDPFTGDYNDEACLPSNLAPCSATAYPAYIVNASDASHVQASVKFAKRTGVRLIVKGTGHDIAARSSGPHALSIWTHNIRGVNVTMGDARAKKYGGVAAVKIAAGMRMREIYTEAAKHNITVVGGGDVDVGIGGWITGAGHSPISSKYGLGADQVLEMEVVTANGTHLTINETSYPGLFWAMRGGGGSTFAVMTSVTVRAYPSLASTWYVYSYNTTADSDTYWSLATYFHSQLPTLSDKGVMGYYWAFASLASPPAAPKSTIFGVWVLPEKSADDTKEIMATMEEAISNNTFGWKDPVILSNYSLYVPDFMSGWVQNTPETVGVNVRLGSRLLGRKALETDPQQLETLLKKSVANPQNAILGNLVAGKGVKDVKIPGGSNAVVPAWRDAYVHYILPRSWPYLNETGKIAATTELRNVQVEALRQLAPNSGAYVNEADPTEPRWQQAFWGSNYPRLLQLKKYWDPTGVFWCIPCVGHELWAVHSDYGIEGGIGQTPGRICKA</sequence>
<dbReference type="SUPFAM" id="SSF56176">
    <property type="entry name" value="FAD-binding/transporter-associated domain-like"/>
    <property type="match status" value="1"/>
</dbReference>
<accession>A0A0D2C4Q5</accession>
<evidence type="ECO:0000313" key="5">
    <source>
        <dbReference type="EMBL" id="KIW59871.1"/>
    </source>
</evidence>
<name>A0A0D2C4Q5_9EURO</name>
<dbReference type="InterPro" id="IPR016166">
    <property type="entry name" value="FAD-bd_PCMH"/>
</dbReference>
<evidence type="ECO:0000256" key="2">
    <source>
        <dbReference type="ARBA" id="ARBA00023002"/>
    </source>
</evidence>
<keyword evidence="2" id="KW-0560">Oxidoreductase</keyword>
<dbReference type="InterPro" id="IPR006094">
    <property type="entry name" value="Oxid_FAD_bind_N"/>
</dbReference>
<dbReference type="RefSeq" id="XP_013320455.1">
    <property type="nucleotide sequence ID" value="XM_013465001.1"/>
</dbReference>
<comment type="similarity">
    <text evidence="1">Belongs to the oxygen-dependent FAD-linked oxidoreductase family.</text>
</comment>
<dbReference type="Proteomes" id="UP000054342">
    <property type="component" value="Unassembled WGS sequence"/>
</dbReference>
<reference evidence="5 6" key="1">
    <citation type="submission" date="2015-01" db="EMBL/GenBank/DDBJ databases">
        <title>The Genome Sequence of Exophiala xenobiotica CBS118157.</title>
        <authorList>
            <consortium name="The Broad Institute Genomics Platform"/>
            <person name="Cuomo C."/>
            <person name="de Hoog S."/>
            <person name="Gorbushina A."/>
            <person name="Stielow B."/>
            <person name="Teixiera M."/>
            <person name="Abouelleil A."/>
            <person name="Chapman S.B."/>
            <person name="Priest M."/>
            <person name="Young S.K."/>
            <person name="Wortman J."/>
            <person name="Nusbaum C."/>
            <person name="Birren B."/>
        </authorList>
    </citation>
    <scope>NUCLEOTIDE SEQUENCE [LARGE SCALE GENOMIC DNA]</scope>
    <source>
        <strain evidence="5 6">CBS 118157</strain>
    </source>
</reference>
<dbReference type="PANTHER" id="PTHR13878:SF91">
    <property type="entry name" value="FAD BINDING DOMAIN PROTEIN (AFU_ORTHOLOGUE AFUA_6G12070)-RELATED"/>
    <property type="match status" value="1"/>
</dbReference>
<proteinExistence type="inferred from homology"/>
<dbReference type="InterPro" id="IPR036318">
    <property type="entry name" value="FAD-bd_PCMH-like_sf"/>
</dbReference>
<evidence type="ECO:0000256" key="1">
    <source>
        <dbReference type="ARBA" id="ARBA00005466"/>
    </source>
</evidence>